<protein>
    <submittedName>
        <fullName evidence="1">Uncharacterized protein</fullName>
    </submittedName>
</protein>
<comment type="caution">
    <text evidence="1">The sequence shown here is derived from an EMBL/GenBank/DDBJ whole genome shotgun (WGS) entry which is preliminary data.</text>
</comment>
<evidence type="ECO:0000313" key="1">
    <source>
        <dbReference type="EMBL" id="EUB59411.1"/>
    </source>
</evidence>
<organism evidence="1 2">
    <name type="scientific">Echinococcus granulosus</name>
    <name type="common">Hydatid tapeworm</name>
    <dbReference type="NCBI Taxonomy" id="6210"/>
    <lineage>
        <taxon>Eukaryota</taxon>
        <taxon>Metazoa</taxon>
        <taxon>Spiralia</taxon>
        <taxon>Lophotrochozoa</taxon>
        <taxon>Platyhelminthes</taxon>
        <taxon>Cestoda</taxon>
        <taxon>Eucestoda</taxon>
        <taxon>Cyclophyllidea</taxon>
        <taxon>Taeniidae</taxon>
        <taxon>Echinococcus</taxon>
        <taxon>Echinococcus granulosus group</taxon>
    </lineage>
</organism>
<evidence type="ECO:0000313" key="2">
    <source>
        <dbReference type="Proteomes" id="UP000019149"/>
    </source>
</evidence>
<proteinExistence type="predicted"/>
<gene>
    <name evidence="1" type="ORF">EGR_05765</name>
</gene>
<sequence length="157" mass="18101">MSIFAMQLTVISSADRIVNMDLMDIRKDLLNIVLWTIKIKHILYCNQKLNLLNAAVKCHIFAQVWGKMTGVLKFHGSQMTHFRIITFSIAHQSCFWSNRAELNNFTCPIACQKNRSGAIMTKHKTETHYIGLTFKVHPKQERHKFKTTVILKGNLSV</sequence>
<accession>W6UES9</accession>
<dbReference type="RefSeq" id="XP_024350607.1">
    <property type="nucleotide sequence ID" value="XM_024495014.1"/>
</dbReference>
<dbReference type="EMBL" id="APAU02000045">
    <property type="protein sequence ID" value="EUB59411.1"/>
    <property type="molecule type" value="Genomic_DNA"/>
</dbReference>
<reference evidence="1 2" key="1">
    <citation type="journal article" date="2013" name="Nat. Genet.">
        <title>The genome of the hydatid tapeworm Echinococcus granulosus.</title>
        <authorList>
            <person name="Zheng H."/>
            <person name="Zhang W."/>
            <person name="Zhang L."/>
            <person name="Zhang Z."/>
            <person name="Li J."/>
            <person name="Lu G."/>
            <person name="Zhu Y."/>
            <person name="Wang Y."/>
            <person name="Huang Y."/>
            <person name="Liu J."/>
            <person name="Kang H."/>
            <person name="Chen J."/>
            <person name="Wang L."/>
            <person name="Chen A."/>
            <person name="Yu S."/>
            <person name="Gao Z."/>
            <person name="Jin L."/>
            <person name="Gu W."/>
            <person name="Wang Z."/>
            <person name="Zhao L."/>
            <person name="Shi B."/>
            <person name="Wen H."/>
            <person name="Lin R."/>
            <person name="Jones M.K."/>
            <person name="Brejova B."/>
            <person name="Vinar T."/>
            <person name="Zhao G."/>
            <person name="McManus D.P."/>
            <person name="Chen Z."/>
            <person name="Zhou Y."/>
            <person name="Wang S."/>
        </authorList>
    </citation>
    <scope>NUCLEOTIDE SEQUENCE [LARGE SCALE GENOMIC DNA]</scope>
</reference>
<dbReference type="CTD" id="36341480"/>
<keyword evidence="2" id="KW-1185">Reference proteome</keyword>
<dbReference type="GeneID" id="36341480"/>
<name>W6UES9_ECHGR</name>
<dbReference type="Proteomes" id="UP000019149">
    <property type="component" value="Unassembled WGS sequence"/>
</dbReference>
<dbReference type="AlphaFoldDB" id="W6UES9"/>
<dbReference type="KEGG" id="egl:EGR_05765"/>